<accession>A0A1M5JCS9</accession>
<dbReference type="GO" id="GO:0009279">
    <property type="term" value="C:cell outer membrane"/>
    <property type="evidence" value="ECO:0007669"/>
    <property type="project" value="UniProtKB-SubCell"/>
</dbReference>
<dbReference type="InterPro" id="IPR023996">
    <property type="entry name" value="TonB-dep_OMP_SusC/RagA"/>
</dbReference>
<dbReference type="InterPro" id="IPR012910">
    <property type="entry name" value="Plug_dom"/>
</dbReference>
<organism evidence="10 11">
    <name type="scientific">Dysgonomonas macrotermitis</name>
    <dbReference type="NCBI Taxonomy" id="1346286"/>
    <lineage>
        <taxon>Bacteria</taxon>
        <taxon>Pseudomonadati</taxon>
        <taxon>Bacteroidota</taxon>
        <taxon>Bacteroidia</taxon>
        <taxon>Bacteroidales</taxon>
        <taxon>Dysgonomonadaceae</taxon>
        <taxon>Dysgonomonas</taxon>
    </lineage>
</organism>
<keyword evidence="8" id="KW-0732">Signal</keyword>
<dbReference type="RefSeq" id="WP_062184560.1">
    <property type="nucleotide sequence ID" value="NZ_BBXL01000028.1"/>
</dbReference>
<evidence type="ECO:0000256" key="8">
    <source>
        <dbReference type="SAM" id="SignalP"/>
    </source>
</evidence>
<evidence type="ECO:0000256" key="3">
    <source>
        <dbReference type="ARBA" id="ARBA00022452"/>
    </source>
</evidence>
<dbReference type="PROSITE" id="PS52016">
    <property type="entry name" value="TONB_DEPENDENT_REC_3"/>
    <property type="match status" value="1"/>
</dbReference>
<evidence type="ECO:0000256" key="4">
    <source>
        <dbReference type="ARBA" id="ARBA00022692"/>
    </source>
</evidence>
<dbReference type="Gene3D" id="2.170.130.10">
    <property type="entry name" value="TonB-dependent receptor, plug domain"/>
    <property type="match status" value="1"/>
</dbReference>
<evidence type="ECO:0000256" key="6">
    <source>
        <dbReference type="ARBA" id="ARBA00023237"/>
    </source>
</evidence>
<evidence type="ECO:0000259" key="9">
    <source>
        <dbReference type="Pfam" id="PF07715"/>
    </source>
</evidence>
<keyword evidence="4 7" id="KW-0812">Transmembrane</keyword>
<comment type="similarity">
    <text evidence="7">Belongs to the TonB-dependent receptor family.</text>
</comment>
<dbReference type="EMBL" id="FQUC01000023">
    <property type="protein sequence ID" value="SHG38416.1"/>
    <property type="molecule type" value="Genomic_DNA"/>
</dbReference>
<dbReference type="InterPro" id="IPR023997">
    <property type="entry name" value="TonB-dep_OMP_SusC/RagA_CS"/>
</dbReference>
<gene>
    <name evidence="10" type="ORF">SAMN05444362_1239</name>
</gene>
<evidence type="ECO:0000313" key="10">
    <source>
        <dbReference type="EMBL" id="SHG38416.1"/>
    </source>
</evidence>
<keyword evidence="2 7" id="KW-0813">Transport</keyword>
<evidence type="ECO:0000256" key="5">
    <source>
        <dbReference type="ARBA" id="ARBA00023136"/>
    </source>
</evidence>
<dbReference type="NCBIfam" id="TIGR04056">
    <property type="entry name" value="OMP_RagA_SusC"/>
    <property type="match status" value="1"/>
</dbReference>
<keyword evidence="11" id="KW-1185">Reference proteome</keyword>
<keyword evidence="6 7" id="KW-0998">Cell outer membrane</keyword>
<dbReference type="InterPro" id="IPR037066">
    <property type="entry name" value="Plug_dom_sf"/>
</dbReference>
<evidence type="ECO:0000256" key="2">
    <source>
        <dbReference type="ARBA" id="ARBA00022448"/>
    </source>
</evidence>
<dbReference type="Pfam" id="PF13715">
    <property type="entry name" value="CarbopepD_reg_2"/>
    <property type="match status" value="1"/>
</dbReference>
<dbReference type="AlphaFoldDB" id="A0A1M5JCS9"/>
<dbReference type="Proteomes" id="UP000184480">
    <property type="component" value="Unassembled WGS sequence"/>
</dbReference>
<keyword evidence="3 7" id="KW-1134">Transmembrane beta strand</keyword>
<keyword evidence="5 7" id="KW-0472">Membrane</keyword>
<dbReference type="InterPro" id="IPR039426">
    <property type="entry name" value="TonB-dep_rcpt-like"/>
</dbReference>
<feature type="domain" description="TonB-dependent receptor plug" evidence="9">
    <location>
        <begin position="114"/>
        <end position="221"/>
    </location>
</feature>
<protein>
    <submittedName>
        <fullName evidence="10">TonB-linked outer membrane protein, SusC/RagA family</fullName>
    </submittedName>
</protein>
<dbReference type="OrthoDB" id="9768177at2"/>
<evidence type="ECO:0000256" key="7">
    <source>
        <dbReference type="PROSITE-ProRule" id="PRU01360"/>
    </source>
</evidence>
<dbReference type="InterPro" id="IPR008969">
    <property type="entry name" value="CarboxyPept-like_regulatory"/>
</dbReference>
<dbReference type="Pfam" id="PF07715">
    <property type="entry name" value="Plug"/>
    <property type="match status" value="1"/>
</dbReference>
<evidence type="ECO:0000313" key="11">
    <source>
        <dbReference type="Proteomes" id="UP000184480"/>
    </source>
</evidence>
<sequence length="1023" mass="114328">MRKYLIFLLLIIPVFLAAQNKVTITGKVSEANGNEPLTGVTIIEKGGTNGTISDIDGNYTLSNVTVGSTLSFSMIGFTTKEIKVGANTVINVLLEDDSKMLEDVVVIGYGVVKKSDLTSSITTVKGDDLKSITSGNALYSMQGKANGVQVTGSGGPGDNPRIIIRGVTTINGSDPLYVVDGVPMSSGTNINFLNQNDIESMEVLKDASASAIYGTRASNGVILITTKKGSKGKTQFQFNASLGVQTISKPNMANAATYEKVFKQRYINDGNEQQALDNWAVEGVSSFSDTDWWDQTINKAAYTQSYNLGFQGGSDKFTFSGSIGYYRQNSQFDVGYWERITGRFNTEYKFNDIVKAGIDFAPRYENWDDTPNLFGAVMKMDPSTPVYRAQEDWSVSNPYNNYQRSYHNQEWNPMGSVARQNKHSDEYGMIMNPFVNIEPIKGLIFRTQFGVNARFRMTDEFTPEFYIDNLEKNESAKAKRNSDHWVDWNWANTLNYTRTFNEKHNLNVMAGFTMEQFAKYWLEGSRDGVPSNLKDLQYVSAATGEQMVIKGTNEYDSYVSYLGRVMYNYDNRYYVTASIRSDGSSKFPAANRYATFPSASLAWRVSEEAFMKEQDIVSNLKIRAGWGRVGNAQISRSAYLNLISAADYVYNGDRYIGTAIGQIGNNNLKWEIVEDLNLGVDVSFLDNRLDVTADIYRKKSNDMLIQKENLMILGYPMWNGQLWTNIGSMEAKGWEVSLNWRDKVRDFKYEVGLNLSSVKNVAKNFGTTSEILTGGFFNDYIIKNVPGGEISRFYGYIADGIFQNQTEINSHTSNNGDILQPNAQPGDIRFKDLNNDGVIDANDKTYIGNAFPDLMVGLNLRFGYKNFDLVSNFYGTFGNDIYNSAKGGLYAGTDGQNVFADAYDKAWHGEGTSNYYPRLSYADANLNYRTVSSFFVEDGSYFRCKLLQIGYTLPKKFTKDVDIRLSASAQNLFTITSYSGMDPERASISATKDDGTYNVLESGIDNIAYPNPRTFLFGININF</sequence>
<dbReference type="Gene3D" id="2.60.40.1120">
    <property type="entry name" value="Carboxypeptidase-like, regulatory domain"/>
    <property type="match status" value="1"/>
</dbReference>
<reference evidence="11" key="1">
    <citation type="submission" date="2016-11" db="EMBL/GenBank/DDBJ databases">
        <authorList>
            <person name="Varghese N."/>
            <person name="Submissions S."/>
        </authorList>
    </citation>
    <scope>NUCLEOTIDE SEQUENCE [LARGE SCALE GENOMIC DNA]</scope>
    <source>
        <strain evidence="11">DSM 27370</strain>
    </source>
</reference>
<dbReference type="STRING" id="1346286.SAMN05444362_1239"/>
<comment type="subcellular location">
    <subcellularLocation>
        <location evidence="1 7">Cell outer membrane</location>
        <topology evidence="1 7">Multi-pass membrane protein</topology>
    </subcellularLocation>
</comment>
<evidence type="ECO:0000256" key="1">
    <source>
        <dbReference type="ARBA" id="ARBA00004571"/>
    </source>
</evidence>
<proteinExistence type="inferred from homology"/>
<dbReference type="Gene3D" id="2.40.170.20">
    <property type="entry name" value="TonB-dependent receptor, beta-barrel domain"/>
    <property type="match status" value="1"/>
</dbReference>
<dbReference type="SUPFAM" id="SSF49464">
    <property type="entry name" value="Carboxypeptidase regulatory domain-like"/>
    <property type="match status" value="1"/>
</dbReference>
<dbReference type="SUPFAM" id="SSF56935">
    <property type="entry name" value="Porins"/>
    <property type="match status" value="1"/>
</dbReference>
<name>A0A1M5JCS9_9BACT</name>
<dbReference type="InterPro" id="IPR036942">
    <property type="entry name" value="Beta-barrel_TonB_sf"/>
</dbReference>
<feature type="signal peptide" evidence="8">
    <location>
        <begin position="1"/>
        <end position="17"/>
    </location>
</feature>
<feature type="chain" id="PRO_5009911333" evidence="8">
    <location>
        <begin position="18"/>
        <end position="1023"/>
    </location>
</feature>
<dbReference type="NCBIfam" id="TIGR04057">
    <property type="entry name" value="SusC_RagA_signa"/>
    <property type="match status" value="1"/>
</dbReference>